<evidence type="ECO:0000313" key="2">
    <source>
        <dbReference type="EMBL" id="KIQ62112.1"/>
    </source>
</evidence>
<dbReference type="AlphaFoldDB" id="A0A0D0PNQ8"/>
<accession>A0A0D0PNQ8</accession>
<feature type="region of interest" description="Disordered" evidence="1">
    <location>
        <begin position="1"/>
        <end position="21"/>
    </location>
</feature>
<sequence length="68" mass="7207">MWIKGGGRAPPRGPDGLTAAEQPLRARELGSIVITPNSASGGYGVPPILRGRIGFSWHWDAVSESRVP</sequence>
<proteinExistence type="predicted"/>
<keyword evidence="3" id="KW-1185">Reference proteome</keyword>
<name>A0A0D0PNQ8_KITGR</name>
<gene>
    <name evidence="2" type="ORF">TR51_23365</name>
</gene>
<evidence type="ECO:0000256" key="1">
    <source>
        <dbReference type="SAM" id="MobiDB-lite"/>
    </source>
</evidence>
<organism evidence="2 3">
    <name type="scientific">Kitasatospora griseola</name>
    <name type="common">Streptomyces griseolosporeus</name>
    <dbReference type="NCBI Taxonomy" id="2064"/>
    <lineage>
        <taxon>Bacteria</taxon>
        <taxon>Bacillati</taxon>
        <taxon>Actinomycetota</taxon>
        <taxon>Actinomycetes</taxon>
        <taxon>Kitasatosporales</taxon>
        <taxon>Streptomycetaceae</taxon>
        <taxon>Kitasatospora</taxon>
    </lineage>
</organism>
<dbReference type="PATRIC" id="fig|2064.6.peg.5012"/>
<reference evidence="2 3" key="1">
    <citation type="submission" date="2015-02" db="EMBL/GenBank/DDBJ databases">
        <title>Draft genome sequence of Kitasatospora griseola MF730-N6, a bafilomycin, terpentecin and satosporin producer.</title>
        <authorList>
            <person name="Arens J.C."/>
            <person name="Haltli B."/>
            <person name="Kerr R.G."/>
        </authorList>
    </citation>
    <scope>NUCLEOTIDE SEQUENCE [LARGE SCALE GENOMIC DNA]</scope>
    <source>
        <strain evidence="2 3">MF730-N6</strain>
    </source>
</reference>
<dbReference type="EMBL" id="JXZB01000004">
    <property type="protein sequence ID" value="KIQ62112.1"/>
    <property type="molecule type" value="Genomic_DNA"/>
</dbReference>
<dbReference type="Proteomes" id="UP000032066">
    <property type="component" value="Unassembled WGS sequence"/>
</dbReference>
<evidence type="ECO:0000313" key="3">
    <source>
        <dbReference type="Proteomes" id="UP000032066"/>
    </source>
</evidence>
<protein>
    <submittedName>
        <fullName evidence="2">Uncharacterized protein</fullName>
    </submittedName>
</protein>
<dbReference type="STRING" id="2064.TR51_23365"/>
<comment type="caution">
    <text evidence="2">The sequence shown here is derived from an EMBL/GenBank/DDBJ whole genome shotgun (WGS) entry which is preliminary data.</text>
</comment>